<dbReference type="AlphaFoldDB" id="H2AYR3"/>
<accession>H2AYR3</accession>
<dbReference type="GeneID" id="13887466"/>
<protein>
    <recommendedName>
        <fullName evidence="1">SET domain-containing protein</fullName>
    </recommendedName>
</protein>
<dbReference type="FunFam" id="3.90.1410.10:FF:000007">
    <property type="entry name" value="Ribosomal lysine N-methyltransferase 4"/>
    <property type="match status" value="1"/>
</dbReference>
<dbReference type="OrthoDB" id="341421at2759"/>
<dbReference type="FunCoup" id="H2AYR3">
    <property type="interactions" value="307"/>
</dbReference>
<dbReference type="KEGG" id="kaf:KAFR_0H00600"/>
<dbReference type="GO" id="GO:0005634">
    <property type="term" value="C:nucleus"/>
    <property type="evidence" value="ECO:0007669"/>
    <property type="project" value="TreeGrafter"/>
</dbReference>
<dbReference type="STRING" id="1071382.H2AYR3"/>
<name>H2AYR3_KAZAF</name>
<dbReference type="EMBL" id="HE650828">
    <property type="protein sequence ID" value="CCF59469.1"/>
    <property type="molecule type" value="Genomic_DNA"/>
</dbReference>
<dbReference type="PROSITE" id="PS50280">
    <property type="entry name" value="SET"/>
    <property type="match status" value="1"/>
</dbReference>
<dbReference type="Pfam" id="PF00856">
    <property type="entry name" value="SET"/>
    <property type="match status" value="1"/>
</dbReference>
<dbReference type="GO" id="GO:0016279">
    <property type="term" value="F:protein-lysine N-methyltransferase activity"/>
    <property type="evidence" value="ECO:0007669"/>
    <property type="project" value="EnsemblFungi"/>
</dbReference>
<gene>
    <name evidence="2" type="primary">KAFR0H00600</name>
    <name evidence="2" type="ORF">KAFR_0H00600</name>
</gene>
<dbReference type="SUPFAM" id="SSF82199">
    <property type="entry name" value="SET domain"/>
    <property type="match status" value="1"/>
</dbReference>
<organism evidence="2 3">
    <name type="scientific">Kazachstania africana (strain ATCC 22294 / BCRC 22015 / CBS 2517 / CECT 1963 / NBRC 1671 / NRRL Y-8276)</name>
    <name type="common">Yeast</name>
    <name type="synonym">Kluyveromyces africanus</name>
    <dbReference type="NCBI Taxonomy" id="1071382"/>
    <lineage>
        <taxon>Eukaryota</taxon>
        <taxon>Fungi</taxon>
        <taxon>Dikarya</taxon>
        <taxon>Ascomycota</taxon>
        <taxon>Saccharomycotina</taxon>
        <taxon>Saccharomycetes</taxon>
        <taxon>Saccharomycetales</taxon>
        <taxon>Saccharomycetaceae</taxon>
        <taxon>Kazachstania</taxon>
    </lineage>
</organism>
<dbReference type="InterPro" id="IPR001214">
    <property type="entry name" value="SET_dom"/>
</dbReference>
<dbReference type="Proteomes" id="UP000005220">
    <property type="component" value="Chromosome 8"/>
</dbReference>
<evidence type="ECO:0000313" key="2">
    <source>
        <dbReference type="EMBL" id="CCF59469.1"/>
    </source>
</evidence>
<proteinExistence type="predicted"/>
<dbReference type="eggNOG" id="KOG1338">
    <property type="taxonomic scope" value="Eukaryota"/>
</dbReference>
<dbReference type="InParanoid" id="H2AYR3"/>
<evidence type="ECO:0000313" key="3">
    <source>
        <dbReference type="Proteomes" id="UP000005220"/>
    </source>
</evidence>
<sequence length="508" mass="58026">MAGYKADTDAFVSWLTADANVKLSQNIEVTHFNTSNEGRGVIAVKDIAEGEVLFEIPRDSILNVLTSSLSSDFSDLEETLQSIGSWEGLILCLLYEWKGKKEKSKWWKYFNVLPSSNAMNGLMYWNEQELEHLRPSLVLDRIGKKSAKNMYHKVLTLVKESKFPEVLCNVEWEDFVYAASVIMAYSFDVENGESQTLNEEDDDQDEEENTGYIKSMIPLADTLNSDTHQCNANLMYDDKFLKMYAIKPIKKGEQVFNIYGNHPNAEILRRYGYVEWSGSAYDFGEVLLGNIEQALLETFSVPKETLDMCIETLKKDEIISDILENEDIVLDSYDCYYDGTVETDCVVLVVVMSTLLQTPNIAAMDNTTLTMHLRRVVKKCVQLVERGSISESCNKVWQKAVSFRLKDYSNRDFSDPELQSIDFEDKSKLRAQMANVVLKGEVECLSSCFGSFSKQFKIIDDKKLLDNILKRKADTVTNSKNKNKGCKRSTEHYINHGGALYKLYKKHY</sequence>
<dbReference type="Gene3D" id="3.90.1410.10">
    <property type="entry name" value="set domain protein methyltransferase, domain 1"/>
    <property type="match status" value="1"/>
</dbReference>
<dbReference type="RefSeq" id="XP_003958604.1">
    <property type="nucleotide sequence ID" value="XM_003958555.1"/>
</dbReference>
<reference evidence="2 3" key="1">
    <citation type="journal article" date="2011" name="Proc. Natl. Acad. Sci. U.S.A.">
        <title>Evolutionary erosion of yeast sex chromosomes by mating-type switching accidents.</title>
        <authorList>
            <person name="Gordon J.L."/>
            <person name="Armisen D."/>
            <person name="Proux-Wera E."/>
            <person name="Oheigeartaigh S.S."/>
            <person name="Byrne K.P."/>
            <person name="Wolfe K.H."/>
        </authorList>
    </citation>
    <scope>NUCLEOTIDE SEQUENCE [LARGE SCALE GENOMIC DNA]</scope>
    <source>
        <strain evidence="3">ATCC 22294 / BCRC 22015 / CBS 2517 / CECT 1963 / NBRC 1671 / NRRL Y-8276</strain>
    </source>
</reference>
<feature type="domain" description="SET" evidence="1">
    <location>
        <begin position="25"/>
        <end position="260"/>
    </location>
</feature>
<dbReference type="PANTHER" id="PTHR13271:SF34">
    <property type="entry name" value="N-LYSINE METHYLTRANSFERASE SETD6"/>
    <property type="match status" value="1"/>
</dbReference>
<dbReference type="PANTHER" id="PTHR13271">
    <property type="entry name" value="UNCHARACTERIZED PUTATIVE METHYLTRANSFERASE"/>
    <property type="match status" value="1"/>
</dbReference>
<dbReference type="InterPro" id="IPR050600">
    <property type="entry name" value="SETD3_SETD6_MTase"/>
</dbReference>
<dbReference type="InterPro" id="IPR046341">
    <property type="entry name" value="SET_dom_sf"/>
</dbReference>
<dbReference type="HOGENOM" id="CLU_017135_0_0_1"/>
<keyword evidence="3" id="KW-1185">Reference proteome</keyword>
<evidence type="ECO:0000259" key="1">
    <source>
        <dbReference type="PROSITE" id="PS50280"/>
    </source>
</evidence>